<dbReference type="EMBL" id="QEKH01000019">
    <property type="protein sequence ID" value="PVY39778.1"/>
    <property type="molecule type" value="Genomic_DNA"/>
</dbReference>
<evidence type="ECO:0000313" key="2">
    <source>
        <dbReference type="EMBL" id="PVY39778.1"/>
    </source>
</evidence>
<organism evidence="2 3">
    <name type="scientific">Victivallis vadensis</name>
    <dbReference type="NCBI Taxonomy" id="172901"/>
    <lineage>
        <taxon>Bacteria</taxon>
        <taxon>Pseudomonadati</taxon>
        <taxon>Lentisphaerota</taxon>
        <taxon>Lentisphaeria</taxon>
        <taxon>Victivallales</taxon>
        <taxon>Victivallaceae</taxon>
        <taxon>Victivallis</taxon>
    </lineage>
</organism>
<comment type="caution">
    <text evidence="2">The sequence shown here is derived from an EMBL/GenBank/DDBJ whole genome shotgun (WGS) entry which is preliminary data.</text>
</comment>
<gene>
    <name evidence="2" type="ORF">C8D82_11919</name>
</gene>
<evidence type="ECO:0000256" key="1">
    <source>
        <dbReference type="SAM" id="SignalP"/>
    </source>
</evidence>
<keyword evidence="1" id="KW-0732">Signal</keyword>
<feature type="chain" id="PRO_5015667979" description="P-type conjugative transfer protein TrbJ" evidence="1">
    <location>
        <begin position="22"/>
        <end position="297"/>
    </location>
</feature>
<evidence type="ECO:0000313" key="3">
    <source>
        <dbReference type="Proteomes" id="UP000245959"/>
    </source>
</evidence>
<accession>A0A2U1ATP2</accession>
<dbReference type="AlphaFoldDB" id="A0A2U1ATP2"/>
<reference evidence="2 3" key="1">
    <citation type="submission" date="2018-04" db="EMBL/GenBank/DDBJ databases">
        <title>Genomic Encyclopedia of Type Strains, Phase IV (KMG-IV): sequencing the most valuable type-strain genomes for metagenomic binning, comparative biology and taxonomic classification.</title>
        <authorList>
            <person name="Goeker M."/>
        </authorList>
    </citation>
    <scope>NUCLEOTIDE SEQUENCE [LARGE SCALE GENOMIC DNA]</scope>
    <source>
        <strain evidence="2 3">DSM 14823</strain>
    </source>
</reference>
<protein>
    <recommendedName>
        <fullName evidence="4">P-type conjugative transfer protein TrbJ</fullName>
    </recommendedName>
</protein>
<dbReference type="RefSeq" id="WP_116884546.1">
    <property type="nucleotide sequence ID" value="NZ_CABMMC010000007.1"/>
</dbReference>
<dbReference type="GeneID" id="78295838"/>
<proteinExistence type="predicted"/>
<name>A0A2U1ATP2_9BACT</name>
<sequence length="297" mass="33570">MKKAATFILVGLLAFPLSSFAAYPVFDATNNLLATLQKTMDSAFQTVQKANMSTLIQQGKEDFAEQVKIYEECVKQYEECVKIYKQAVRMYDWIDTNVGNARNLKTFLSCGFSDVKNLQQMFLLLNTILRQTATSTNRNYNSTLLQQAERIIGNDVLKQSADRGIEMQNYAQASEKLADKSDEISQTMLTKLRTKDQVLESKVSSGTADLMQIAHANEQVSVFIAEELARMNTNISSINRTVAKQLEIHGQDEMNQAQEAAAYDLLEKEAIERGSSYTNQKNSWDRINSVFDNCRVF</sequence>
<dbReference type="Proteomes" id="UP000245959">
    <property type="component" value="Unassembled WGS sequence"/>
</dbReference>
<feature type="signal peptide" evidence="1">
    <location>
        <begin position="1"/>
        <end position="21"/>
    </location>
</feature>
<keyword evidence="3" id="KW-1185">Reference proteome</keyword>
<evidence type="ECO:0008006" key="4">
    <source>
        <dbReference type="Google" id="ProtNLM"/>
    </source>
</evidence>